<reference evidence="1 2" key="1">
    <citation type="submission" date="2016-04" db="EMBL/GenBank/DDBJ databases">
        <title>Genome analyses suggest a sexual origin of heterokaryosis in a supposedly ancient asexual fungus.</title>
        <authorList>
            <person name="Ropars J."/>
            <person name="Sedzielewska K."/>
            <person name="Noel J."/>
            <person name="Charron P."/>
            <person name="Farinelli L."/>
            <person name="Marton T."/>
            <person name="Kruger M."/>
            <person name="Pelin A."/>
            <person name="Brachmann A."/>
            <person name="Corradi N."/>
        </authorList>
    </citation>
    <scope>NUCLEOTIDE SEQUENCE [LARGE SCALE GENOMIC DNA]</scope>
    <source>
        <strain evidence="1 2">C2</strain>
    </source>
</reference>
<dbReference type="AlphaFoldDB" id="A0A2N1MAT9"/>
<sequence length="278" mass="33361">MTPIARPSTLERQIYSTSVNQELLKRLNQEKQQVKSDYNEPISLNIIGTMNNHLMKRLNIKRNYHLWVPIVNDATEYIDQLIDNSDTRDKFRRKLQLPFIPFIPPEEPYSFNKHCEKNWVHCFANKLLSFFEAPRNPLLDNNSDWLNCHILTPLIDDCFLTCEEMSFASIERKNLSHEESERKQYGHKIDILFRIDDTEYFRSDTYVDEDPQNSKPISYKQKLFREIKDQLDHLLKKLNFTRETVREIKNITIHGINQGGSYRRQWRDFYINYLSYFG</sequence>
<comment type="caution">
    <text evidence="1">The sequence shown here is derived from an EMBL/GenBank/DDBJ whole genome shotgun (WGS) entry which is preliminary data.</text>
</comment>
<proteinExistence type="predicted"/>
<protein>
    <submittedName>
        <fullName evidence="1">Uncharacterized protein</fullName>
    </submittedName>
</protein>
<dbReference type="VEuPathDB" id="FungiDB:RhiirFUN_021209"/>
<gene>
    <name evidence="1" type="ORF">RhiirC2_795820</name>
</gene>
<evidence type="ECO:0000313" key="1">
    <source>
        <dbReference type="EMBL" id="PKK58752.1"/>
    </source>
</evidence>
<evidence type="ECO:0000313" key="2">
    <source>
        <dbReference type="Proteomes" id="UP000233469"/>
    </source>
</evidence>
<organism evidence="1 2">
    <name type="scientific">Rhizophagus irregularis</name>
    <dbReference type="NCBI Taxonomy" id="588596"/>
    <lineage>
        <taxon>Eukaryota</taxon>
        <taxon>Fungi</taxon>
        <taxon>Fungi incertae sedis</taxon>
        <taxon>Mucoromycota</taxon>
        <taxon>Glomeromycotina</taxon>
        <taxon>Glomeromycetes</taxon>
        <taxon>Glomerales</taxon>
        <taxon>Glomeraceae</taxon>
        <taxon>Rhizophagus</taxon>
    </lineage>
</organism>
<accession>A0A2N1MAT9</accession>
<reference evidence="1 2" key="2">
    <citation type="submission" date="2017-10" db="EMBL/GenBank/DDBJ databases">
        <title>Extensive intraspecific genome diversity in a model arbuscular mycorrhizal fungus.</title>
        <authorList>
            <person name="Chen E.C.H."/>
            <person name="Morin E."/>
            <person name="Baudet D."/>
            <person name="Noel J."/>
            <person name="Ndikumana S."/>
            <person name="Charron P."/>
            <person name="St-Onge C."/>
            <person name="Giorgi J."/>
            <person name="Grigoriev I.V."/>
            <person name="Roux C."/>
            <person name="Martin F.M."/>
            <person name="Corradi N."/>
        </authorList>
    </citation>
    <scope>NUCLEOTIDE SEQUENCE [LARGE SCALE GENOMIC DNA]</scope>
    <source>
        <strain evidence="1 2">C2</strain>
    </source>
</reference>
<dbReference type="EMBL" id="LLXL01003402">
    <property type="protein sequence ID" value="PKK58752.1"/>
    <property type="molecule type" value="Genomic_DNA"/>
</dbReference>
<dbReference type="Proteomes" id="UP000233469">
    <property type="component" value="Unassembled WGS sequence"/>
</dbReference>
<name>A0A2N1MAT9_9GLOM</name>
<dbReference type="VEuPathDB" id="FungiDB:FUN_009398"/>